<name>D7CPP7_SYNLT</name>
<dbReference type="Pfam" id="PF13400">
    <property type="entry name" value="Tad"/>
    <property type="match status" value="1"/>
</dbReference>
<evidence type="ECO:0000256" key="1">
    <source>
        <dbReference type="SAM" id="Phobius"/>
    </source>
</evidence>
<reference evidence="3 4" key="2">
    <citation type="journal article" date="2010" name="Stand. Genomic Sci.">
        <title>Complete genome sequence of Syntrophothermus lipocalidus type strain (TGB-C1).</title>
        <authorList>
            <person name="Djao O.D."/>
            <person name="Zhang X."/>
            <person name="Lucas S."/>
            <person name="Lapidus A."/>
            <person name="Del Rio T.G."/>
            <person name="Nolan M."/>
            <person name="Tice H."/>
            <person name="Cheng J.F."/>
            <person name="Han C."/>
            <person name="Tapia R."/>
            <person name="Goodwin L."/>
            <person name="Pitluck S."/>
            <person name="Liolios K."/>
            <person name="Ivanova N."/>
            <person name="Mavromatis K."/>
            <person name="Mikhailova N."/>
            <person name="Ovchinnikova G."/>
            <person name="Pati A."/>
            <person name="Brambilla E."/>
            <person name="Chen A."/>
            <person name="Palaniappan K."/>
            <person name="Land M."/>
            <person name="Hauser L."/>
            <person name="Chang Y.J."/>
            <person name="Jeffries C.D."/>
            <person name="Rohde M."/>
            <person name="Sikorski J."/>
            <person name="Spring S."/>
            <person name="Goker M."/>
            <person name="Detter J.C."/>
            <person name="Woyke T."/>
            <person name="Bristow J."/>
            <person name="Eisen J.A."/>
            <person name="Markowitz V."/>
            <person name="Hugenholtz P."/>
            <person name="Kyrpides N.C."/>
            <person name="Klenk H.P."/>
        </authorList>
    </citation>
    <scope>NUCLEOTIDE SEQUENCE [LARGE SCALE GENOMIC DNA]</scope>
    <source>
        <strain evidence="4">DSM 12680 / TGB-C1</strain>
    </source>
</reference>
<keyword evidence="4" id="KW-1185">Reference proteome</keyword>
<dbReference type="OrthoDB" id="5447051at2"/>
<evidence type="ECO:0000313" key="4">
    <source>
        <dbReference type="Proteomes" id="UP000000378"/>
    </source>
</evidence>
<feature type="transmembrane region" description="Helical" evidence="1">
    <location>
        <begin position="12"/>
        <end position="33"/>
    </location>
</feature>
<keyword evidence="1" id="KW-1133">Transmembrane helix</keyword>
<organism evidence="3 4">
    <name type="scientific">Syntrophothermus lipocalidus (strain DSM 12680 / TGB-C1)</name>
    <dbReference type="NCBI Taxonomy" id="643648"/>
    <lineage>
        <taxon>Bacteria</taxon>
        <taxon>Bacillati</taxon>
        <taxon>Bacillota</taxon>
        <taxon>Clostridia</taxon>
        <taxon>Eubacteriales</taxon>
        <taxon>Syntrophomonadaceae</taxon>
        <taxon>Syntrophothermus</taxon>
    </lineage>
</organism>
<dbReference type="InterPro" id="IPR028087">
    <property type="entry name" value="Tad_N"/>
</dbReference>
<sequence>MQLWRKLIGGEGGTAAVLFALSLTALLGFTALVTDSGLLFLNQSRVANAVDSAVLAGAQELPGNPDAALAVARTYAEANGVTDAEAVFSVSEDGRQIVGEATRRVGLYFARVLGFTQGEVKARAAARVGALTAATGCAPLGVLEDEFEIGAEYTLKEGAGDGQHKGWFGCLRLGGSGASVYRDNLKYGYQGEIKVGDVIPVEPGNMSGPTSEGIDYRLNQCPHYPKCSGEHYERTCPRVLLVPIVRIEETNPGGSVKSVKVVAFGAFLVDEAPGCGHENQVTGHFVETVFPGAGGDGTAEYGAYGVQLVE</sequence>
<protein>
    <recommendedName>
        <fullName evidence="2">Putative Flp pilus-assembly TadG-like N-terminal domain-containing protein</fullName>
    </recommendedName>
</protein>
<dbReference type="KEGG" id="slp:Slip_1922"/>
<evidence type="ECO:0000259" key="2">
    <source>
        <dbReference type="Pfam" id="PF13400"/>
    </source>
</evidence>
<keyword evidence="1" id="KW-0472">Membrane</keyword>
<keyword evidence="1" id="KW-0812">Transmembrane</keyword>
<gene>
    <name evidence="3" type="ordered locus">Slip_1922</name>
</gene>
<dbReference type="STRING" id="643648.Slip_1922"/>
<dbReference type="RefSeq" id="WP_013176077.1">
    <property type="nucleotide sequence ID" value="NC_014220.1"/>
</dbReference>
<dbReference type="Proteomes" id="UP000000378">
    <property type="component" value="Chromosome"/>
</dbReference>
<reference evidence="4" key="1">
    <citation type="journal article" date="2010" name="Stand. Genomic Sci.">
        <title>Complete genome sequence of Syntrophothermus lipocalidus type strain (TGB-C1T).</title>
        <authorList>
            <consortium name="US DOE Joint Genome Institute (JGI-PGF)"/>
            <person name="Djao O."/>
            <person name="Zhang X."/>
            <person name="Lucas S."/>
            <person name="Lapidus A."/>
            <person name="Glavina Del Rio T."/>
            <person name="Nolan M."/>
            <person name="Tice H."/>
            <person name="Cheng J."/>
            <person name="Han C."/>
            <person name="Tapia R."/>
            <person name="Goodwin L."/>
            <person name="Pitluck S."/>
            <person name="Liolios K."/>
            <person name="Ivanova N."/>
            <person name="Mavromatis K."/>
            <person name="Mikhailova N."/>
            <person name="Ovchinnikova G."/>
            <person name="Pati A."/>
            <person name="Brambilla E."/>
            <person name="Chen A."/>
            <person name="Palaniappan K."/>
            <person name="Land M."/>
            <person name="Hauser L."/>
            <person name="Chang Y."/>
            <person name="Jeffries C."/>
            <person name="Rohde M."/>
            <person name="Sikorski J."/>
            <person name="Spring S."/>
            <person name="Goker M."/>
            <person name="Detter J."/>
            <person name="Woyke T."/>
            <person name="Bristow J."/>
            <person name="Eisen J."/>
            <person name="Markowitz V."/>
            <person name="Hugenholtz P."/>
            <person name="Kyrpides N."/>
            <person name="Klenk H."/>
        </authorList>
    </citation>
    <scope>NUCLEOTIDE SEQUENCE [LARGE SCALE GENOMIC DNA]</scope>
    <source>
        <strain evidence="4">DSM 12680 / TGB-C1</strain>
    </source>
</reference>
<evidence type="ECO:0000313" key="3">
    <source>
        <dbReference type="EMBL" id="ADI02675.1"/>
    </source>
</evidence>
<dbReference type="EMBL" id="CP002048">
    <property type="protein sequence ID" value="ADI02675.1"/>
    <property type="molecule type" value="Genomic_DNA"/>
</dbReference>
<feature type="domain" description="Putative Flp pilus-assembly TadG-like N-terminal" evidence="2">
    <location>
        <begin position="13"/>
        <end position="59"/>
    </location>
</feature>
<proteinExistence type="predicted"/>
<dbReference type="eggNOG" id="COG4961">
    <property type="taxonomic scope" value="Bacteria"/>
</dbReference>
<dbReference type="AlphaFoldDB" id="D7CPP7"/>
<dbReference type="HOGENOM" id="CLU_068230_0_0_9"/>
<accession>D7CPP7</accession>